<feature type="domain" description="RNA-binding protein AU-1/Ribonuclease E/G" evidence="6">
    <location>
        <begin position="105"/>
        <end position="370"/>
    </location>
</feature>
<dbReference type="InterPro" id="IPR004659">
    <property type="entry name" value="RNase_E/G"/>
</dbReference>
<keyword evidence="4" id="KW-0460">Magnesium</keyword>
<dbReference type="InterPro" id="IPR019307">
    <property type="entry name" value="RNA-bd_AU-1/RNase_E/G"/>
</dbReference>
<comment type="cofactor">
    <cofactor evidence="1">
        <name>Mg(2+)</name>
        <dbReference type="ChEBI" id="CHEBI:18420"/>
    </cofactor>
</comment>
<dbReference type="PANTHER" id="PTHR30001">
    <property type="entry name" value="RIBONUCLEASE"/>
    <property type="match status" value="1"/>
</dbReference>
<organism evidence="7 8">
    <name type="scientific">Candidatus Clostridium stratigraminis</name>
    <dbReference type="NCBI Taxonomy" id="3381661"/>
    <lineage>
        <taxon>Bacteria</taxon>
        <taxon>Bacillati</taxon>
        <taxon>Bacillota</taxon>
        <taxon>Clostridia</taxon>
        <taxon>Eubacteriales</taxon>
        <taxon>Clostridiaceae</taxon>
        <taxon>Clostridium</taxon>
    </lineage>
</organism>
<evidence type="ECO:0000256" key="1">
    <source>
        <dbReference type="ARBA" id="ARBA00001946"/>
    </source>
</evidence>
<proteinExistence type="predicted"/>
<evidence type="ECO:0000256" key="3">
    <source>
        <dbReference type="ARBA" id="ARBA00022801"/>
    </source>
</evidence>
<name>A0ABW8T4W6_9CLOT</name>
<evidence type="ECO:0000313" key="7">
    <source>
        <dbReference type="EMBL" id="MFL0247452.1"/>
    </source>
</evidence>
<reference evidence="7 8" key="1">
    <citation type="submission" date="2024-11" db="EMBL/GenBank/DDBJ databases">
        <authorList>
            <person name="Heng Y.C."/>
            <person name="Lim A.C.H."/>
            <person name="Lee J.K.Y."/>
            <person name="Kittelmann S."/>
        </authorList>
    </citation>
    <scope>NUCLEOTIDE SEQUENCE [LARGE SCALE GENOMIC DNA]</scope>
    <source>
        <strain evidence="7 8">WILCCON 0185</strain>
    </source>
</reference>
<keyword evidence="3" id="KW-0378">Hydrolase</keyword>
<comment type="caution">
    <text evidence="7">The sequence shown here is derived from an EMBL/GenBank/DDBJ whole genome shotgun (WGS) entry which is preliminary data.</text>
</comment>
<dbReference type="PANTHER" id="PTHR30001:SF0">
    <property type="entry name" value="RIBONUCLEASE G"/>
    <property type="match status" value="1"/>
</dbReference>
<dbReference type="EMBL" id="JBJHZZ010000006">
    <property type="protein sequence ID" value="MFL0247452.1"/>
    <property type="molecule type" value="Genomic_DNA"/>
</dbReference>
<dbReference type="Gene3D" id="2.40.50.140">
    <property type="entry name" value="Nucleic acid-binding proteins"/>
    <property type="match status" value="1"/>
</dbReference>
<evidence type="ECO:0000259" key="6">
    <source>
        <dbReference type="Pfam" id="PF10150"/>
    </source>
</evidence>
<keyword evidence="8" id="KW-1185">Reference proteome</keyword>
<dbReference type="Pfam" id="PF10150">
    <property type="entry name" value="RNase_E_G"/>
    <property type="match status" value="1"/>
</dbReference>
<evidence type="ECO:0000256" key="2">
    <source>
        <dbReference type="ARBA" id="ARBA00022723"/>
    </source>
</evidence>
<dbReference type="RefSeq" id="WP_406769897.1">
    <property type="nucleotide sequence ID" value="NZ_JBJHZZ010000006.1"/>
</dbReference>
<evidence type="ECO:0000256" key="4">
    <source>
        <dbReference type="ARBA" id="ARBA00022842"/>
    </source>
</evidence>
<dbReference type="SUPFAM" id="SSF50249">
    <property type="entry name" value="Nucleic acid-binding proteins"/>
    <property type="match status" value="1"/>
</dbReference>
<keyword evidence="5" id="KW-0694">RNA-binding</keyword>
<dbReference type="InterPro" id="IPR012340">
    <property type="entry name" value="NA-bd_OB-fold"/>
</dbReference>
<evidence type="ECO:0000313" key="8">
    <source>
        <dbReference type="Proteomes" id="UP001623591"/>
    </source>
</evidence>
<evidence type="ECO:0000256" key="5">
    <source>
        <dbReference type="ARBA" id="ARBA00022884"/>
    </source>
</evidence>
<dbReference type="CDD" id="cd04453">
    <property type="entry name" value="S1_RNase_E"/>
    <property type="match status" value="1"/>
</dbReference>
<protein>
    <submittedName>
        <fullName evidence="7">Ribonuclease E/G</fullName>
    </submittedName>
</protein>
<accession>A0ABW8T4W6</accession>
<sequence>MKELFIERRERLLRIAIRNRGKLEECYIEEENNEPKQGEIYRGIVKNIVPAIKCAFIDIGFGRNCYMYLDRKFNNTNLKKNDELVVEVLKEGIGDKGPKVTNAFSIPGRYVVLETLYKEIRFSGKIQSEEFKKSVLDNIPAHKDLGLKIRTNAEKVSINSIREEIERLLILYNNILNDFNLSSKPKLLYGGEGILDKVLRDKLDLETDKIIINNEKDYKYIKDMLKHNTDVQCTVELYEENRTLFDYCGIEKEILSLRNSRVFLKNGGFIVIDKTEGMYVIDVNSGKNIKSSSIEKTVYETNLEAAYEIGKQIKLRNLSGIIIVDFIDMTNGTYKEAVFTVLKKAFENDKNKTVVYNFTELNLIQIARKRIGRPILEYLEEDCEKCSGKGKKLKFSYMTELIRNEIFKIDNSLNIDNIYIELSASYNEEINKDIECFINSIKAQNKKVFLSYIQNKDFIKVEPLIFSSEVEKMQKFKIYG</sequence>
<gene>
    <name evidence="7" type="ORF">ACJDUG_10760</name>
</gene>
<dbReference type="Proteomes" id="UP001623591">
    <property type="component" value="Unassembled WGS sequence"/>
</dbReference>
<keyword evidence="2" id="KW-0479">Metal-binding</keyword>